<gene>
    <name evidence="4" type="ORF">CfE428DRAFT_0810</name>
</gene>
<dbReference type="Gene3D" id="3.60.21.10">
    <property type="match status" value="1"/>
</dbReference>
<dbReference type="Proteomes" id="UP000005824">
    <property type="component" value="Unassembled WGS sequence"/>
</dbReference>
<dbReference type="Pfam" id="PF00149">
    <property type="entry name" value="Metallophos"/>
    <property type="match status" value="1"/>
</dbReference>
<dbReference type="RefSeq" id="WP_006978137.1">
    <property type="nucleotide sequence ID" value="NZ_ABVL01000002.1"/>
</dbReference>
<evidence type="ECO:0000256" key="2">
    <source>
        <dbReference type="ARBA" id="ARBA00022801"/>
    </source>
</evidence>
<dbReference type="EMBL" id="ABVL01000002">
    <property type="protein sequence ID" value="EDY21565.1"/>
    <property type="molecule type" value="Genomic_DNA"/>
</dbReference>
<accession>B4CVX3</accession>
<dbReference type="PANTHER" id="PTHR10161">
    <property type="entry name" value="TARTRATE-RESISTANT ACID PHOSPHATASE TYPE 5"/>
    <property type="match status" value="1"/>
</dbReference>
<dbReference type="STRING" id="497964.CfE428DRAFT_0810"/>
<reference evidence="4 5" key="1">
    <citation type="journal article" date="2011" name="J. Bacteriol.">
        <title>Genome sequence of Chthoniobacter flavus Ellin428, an aerobic heterotrophic soil bacterium.</title>
        <authorList>
            <person name="Kant R."/>
            <person name="van Passel M.W."/>
            <person name="Palva A."/>
            <person name="Lucas S."/>
            <person name="Lapidus A."/>
            <person name="Glavina Del Rio T."/>
            <person name="Dalin E."/>
            <person name="Tice H."/>
            <person name="Bruce D."/>
            <person name="Goodwin L."/>
            <person name="Pitluck S."/>
            <person name="Larimer F.W."/>
            <person name="Land M.L."/>
            <person name="Hauser L."/>
            <person name="Sangwan P."/>
            <person name="de Vos W.M."/>
            <person name="Janssen P.H."/>
            <person name="Smidt H."/>
        </authorList>
    </citation>
    <scope>NUCLEOTIDE SEQUENCE [LARGE SCALE GENOMIC DNA]</scope>
    <source>
        <strain evidence="4 5">Ellin428</strain>
    </source>
</reference>
<protein>
    <submittedName>
        <fullName evidence="4">Metallophosphoesterase</fullName>
    </submittedName>
</protein>
<keyword evidence="1" id="KW-0732">Signal</keyword>
<feature type="domain" description="Calcineurin-like phosphoesterase" evidence="3">
    <location>
        <begin position="45"/>
        <end position="250"/>
    </location>
</feature>
<keyword evidence="2" id="KW-0378">Hydrolase</keyword>
<dbReference type="InterPro" id="IPR051558">
    <property type="entry name" value="Metallophosphoesterase_PAP"/>
</dbReference>
<evidence type="ECO:0000313" key="5">
    <source>
        <dbReference type="Proteomes" id="UP000005824"/>
    </source>
</evidence>
<sequence precursor="true">MNSPTHAVSRRQALKQTFFFSAALALGARTTFVRAENIAAGGHQFLMVGDFGTGGKDQIAVAKAMQGYAAGLHLKPDGLFLMGDNFYGSFPEGLDSPRWKTQFEDMYPASAFPGPCWAILGNHDYDNEPVIKVAAELAYQKARPGTRWTMPAKWYRVEWPAENPVMTCLMLDSNYKNAISQLTPEEIARQRVWLKTELARPRTTRWLVVMGHHPLYNNGHHGNTEALIKDWGGLFQKHGVDFYFCGHDHDLQHMEFEGMRTSFVLSGGGGQSLHDVKPADHAFGMKVHGFTHLQVTKEKFTVRHLDADRKQVHAFSKTPDGKIEFLS</sequence>
<dbReference type="AlphaFoldDB" id="B4CVX3"/>
<organism evidence="4 5">
    <name type="scientific">Chthoniobacter flavus Ellin428</name>
    <dbReference type="NCBI Taxonomy" id="497964"/>
    <lineage>
        <taxon>Bacteria</taxon>
        <taxon>Pseudomonadati</taxon>
        <taxon>Verrucomicrobiota</taxon>
        <taxon>Spartobacteria</taxon>
        <taxon>Chthoniobacterales</taxon>
        <taxon>Chthoniobacteraceae</taxon>
        <taxon>Chthoniobacter</taxon>
    </lineage>
</organism>
<evidence type="ECO:0000256" key="1">
    <source>
        <dbReference type="ARBA" id="ARBA00022729"/>
    </source>
</evidence>
<name>B4CVX3_9BACT</name>
<dbReference type="GO" id="GO:0016787">
    <property type="term" value="F:hydrolase activity"/>
    <property type="evidence" value="ECO:0007669"/>
    <property type="project" value="UniProtKB-KW"/>
</dbReference>
<dbReference type="eggNOG" id="COG1409">
    <property type="taxonomic scope" value="Bacteria"/>
</dbReference>
<evidence type="ECO:0000259" key="3">
    <source>
        <dbReference type="Pfam" id="PF00149"/>
    </source>
</evidence>
<dbReference type="InterPro" id="IPR006311">
    <property type="entry name" value="TAT_signal"/>
</dbReference>
<dbReference type="PROSITE" id="PS51318">
    <property type="entry name" value="TAT"/>
    <property type="match status" value="1"/>
</dbReference>
<dbReference type="InterPro" id="IPR029052">
    <property type="entry name" value="Metallo-depent_PP-like"/>
</dbReference>
<keyword evidence="5" id="KW-1185">Reference proteome</keyword>
<dbReference type="SUPFAM" id="SSF56300">
    <property type="entry name" value="Metallo-dependent phosphatases"/>
    <property type="match status" value="1"/>
</dbReference>
<evidence type="ECO:0000313" key="4">
    <source>
        <dbReference type="EMBL" id="EDY21565.1"/>
    </source>
</evidence>
<dbReference type="InterPro" id="IPR004843">
    <property type="entry name" value="Calcineurin-like_PHP"/>
</dbReference>
<dbReference type="InParanoid" id="B4CVX3"/>
<dbReference type="PANTHER" id="PTHR10161:SF14">
    <property type="entry name" value="TARTRATE-RESISTANT ACID PHOSPHATASE TYPE 5"/>
    <property type="match status" value="1"/>
</dbReference>
<proteinExistence type="predicted"/>
<comment type="caution">
    <text evidence="4">The sequence shown here is derived from an EMBL/GenBank/DDBJ whole genome shotgun (WGS) entry which is preliminary data.</text>
</comment>